<dbReference type="AlphaFoldDB" id="A0A6M2DLC7"/>
<reference evidence="4" key="1">
    <citation type="submission" date="2020-03" db="EMBL/GenBank/DDBJ databases">
        <title>Transcriptomic Profiling of the Digestive Tract of the Rat Flea, Xenopsylla cheopis, Following Blood Feeding and Infection with Yersinia pestis.</title>
        <authorList>
            <person name="Bland D.M."/>
            <person name="Martens C.A."/>
            <person name="Virtaneva K."/>
            <person name="Kanakabandi K."/>
            <person name="Long D."/>
            <person name="Rosenke R."/>
            <person name="Saturday G.A."/>
            <person name="Hoyt F.H."/>
            <person name="Bruno D.P."/>
            <person name="Ribeiro J.M.C."/>
            <person name="Hinnebusch J."/>
        </authorList>
    </citation>
    <scope>NUCLEOTIDE SEQUENCE</scope>
</reference>
<evidence type="ECO:0000256" key="3">
    <source>
        <dbReference type="SAM" id="MobiDB-lite"/>
    </source>
</evidence>
<protein>
    <submittedName>
        <fullName evidence="4">Protein-l-isoaspartated-aspartate o-methyltransferase</fullName>
    </submittedName>
</protein>
<evidence type="ECO:0000256" key="2">
    <source>
        <dbReference type="SAM" id="Coils"/>
    </source>
</evidence>
<dbReference type="Gene3D" id="3.40.50.150">
    <property type="entry name" value="Vaccinia Virus protein VP39"/>
    <property type="match status" value="1"/>
</dbReference>
<dbReference type="InterPro" id="IPR029063">
    <property type="entry name" value="SAM-dependent_MTases_sf"/>
</dbReference>
<feature type="compositionally biased region" description="Low complexity" evidence="3">
    <location>
        <begin position="495"/>
        <end position="507"/>
    </location>
</feature>
<keyword evidence="4" id="KW-0808">Transferase</keyword>
<feature type="coiled-coil region" evidence="2">
    <location>
        <begin position="343"/>
        <end position="370"/>
    </location>
</feature>
<name>A0A6M2DLC7_XENCH</name>
<evidence type="ECO:0000256" key="1">
    <source>
        <dbReference type="ARBA" id="ARBA00005369"/>
    </source>
</evidence>
<sequence>MGTPLSTTRNNKELVDNLVASGYLRTREIIEGFKIVDRGDYVSPSRRNAAYADCAWKYKDLHLSAPSIYSFVLEHMQIQSGMSFLNVGSGTGYLSTIAGLLVGEYGVNHGIELNEDIIKHAEVCVESFLKNALPLVKNSSFCRPVFAHGNALAVLPNMLYDRIYIGAKCSEAMTNYFKQFLKIDGCLMIPISNNICLIQRLSSKLFHWSSVNGVAFASLASGKNNKESTDVKSIEAFGKPLSLKESCRRCIRDFIEREALKRIIETLEKDEELVKDRPNDCKVNFPTNKPSSNNFQSSNQSNFIQNKSETEIESIKREHMNNCTTCTSYAVQDNQAMNVDYDGEDHFETLEELEMNIARFENRYRWLLENGTIRPELVRIRQTPIHVCTISDDTSDDDEDNNDKTDDKSDVRTDLIEKDKVTFPKIDLQSRNENVTVSKTSERDGASCSHEEKAPKRPSEFDDESESKRSHGMCHCSSISSDEDNLVLSDFKSISSSSSSSSSSSMSSDDDTCSEDSLMSLPLPSFSYGRFTRNLQLDVDNDNDCANANKDVFCTYQDIKMQKPQCDKLSKSIADWNLYTQSLFISIFNRLVDELPLPEPVKNYIRIVNVNYLSERF</sequence>
<dbReference type="GO" id="GO:0005737">
    <property type="term" value="C:cytoplasm"/>
    <property type="evidence" value="ECO:0007669"/>
    <property type="project" value="TreeGrafter"/>
</dbReference>
<dbReference type="GO" id="GO:0004719">
    <property type="term" value="F:protein-L-isoaspartate (D-aspartate) O-methyltransferase activity"/>
    <property type="evidence" value="ECO:0007669"/>
    <property type="project" value="InterPro"/>
</dbReference>
<keyword evidence="2" id="KW-0175">Coiled coil</keyword>
<dbReference type="PANTHER" id="PTHR11579">
    <property type="entry name" value="PROTEIN-L-ISOASPARTATE O-METHYLTRANSFERASE"/>
    <property type="match status" value="1"/>
</dbReference>
<feature type="region of interest" description="Disordered" evidence="3">
    <location>
        <begin position="389"/>
        <end position="411"/>
    </location>
</feature>
<dbReference type="EMBL" id="GIIL01001901">
    <property type="protein sequence ID" value="NOV45627.1"/>
    <property type="molecule type" value="Transcribed_RNA"/>
</dbReference>
<proteinExistence type="inferred from homology"/>
<feature type="compositionally biased region" description="Basic and acidic residues" evidence="3">
    <location>
        <begin position="402"/>
        <end position="411"/>
    </location>
</feature>
<dbReference type="Pfam" id="PF01135">
    <property type="entry name" value="PCMT"/>
    <property type="match status" value="1"/>
</dbReference>
<feature type="region of interest" description="Disordered" evidence="3">
    <location>
        <begin position="495"/>
        <end position="515"/>
    </location>
</feature>
<feature type="region of interest" description="Disordered" evidence="3">
    <location>
        <begin position="432"/>
        <end position="476"/>
    </location>
</feature>
<evidence type="ECO:0000313" key="4">
    <source>
        <dbReference type="EMBL" id="NOV45627.1"/>
    </source>
</evidence>
<keyword evidence="4" id="KW-0489">Methyltransferase</keyword>
<feature type="region of interest" description="Disordered" evidence="3">
    <location>
        <begin position="281"/>
        <end position="300"/>
    </location>
</feature>
<feature type="compositionally biased region" description="Basic and acidic residues" evidence="3">
    <location>
        <begin position="440"/>
        <end position="460"/>
    </location>
</feature>
<dbReference type="PANTHER" id="PTHR11579:SF9">
    <property type="entry name" value="PROTEIN-L-ISOASPARTATE O-METHYLTRANSFERASE"/>
    <property type="match status" value="1"/>
</dbReference>
<comment type="similarity">
    <text evidence="1">Belongs to the methyltransferase superfamily. L-isoaspartyl/D-aspartyl protein methyltransferase family.</text>
</comment>
<feature type="compositionally biased region" description="Low complexity" evidence="3">
    <location>
        <begin position="288"/>
        <end position="300"/>
    </location>
</feature>
<organism evidence="4">
    <name type="scientific">Xenopsylla cheopis</name>
    <name type="common">Oriental rat flea</name>
    <name type="synonym">Pulex cheopis</name>
    <dbReference type="NCBI Taxonomy" id="163159"/>
    <lineage>
        <taxon>Eukaryota</taxon>
        <taxon>Metazoa</taxon>
        <taxon>Ecdysozoa</taxon>
        <taxon>Arthropoda</taxon>
        <taxon>Hexapoda</taxon>
        <taxon>Insecta</taxon>
        <taxon>Pterygota</taxon>
        <taxon>Neoptera</taxon>
        <taxon>Endopterygota</taxon>
        <taxon>Siphonaptera</taxon>
        <taxon>Pulicidae</taxon>
        <taxon>Xenopsyllinae</taxon>
        <taxon>Xenopsylla</taxon>
    </lineage>
</organism>
<accession>A0A6M2DLC7</accession>
<dbReference type="SUPFAM" id="SSF53335">
    <property type="entry name" value="S-adenosyl-L-methionine-dependent methyltransferases"/>
    <property type="match status" value="1"/>
</dbReference>
<dbReference type="GO" id="GO:0032259">
    <property type="term" value="P:methylation"/>
    <property type="evidence" value="ECO:0007669"/>
    <property type="project" value="UniProtKB-KW"/>
</dbReference>
<dbReference type="InterPro" id="IPR000682">
    <property type="entry name" value="PCMT"/>
</dbReference>